<dbReference type="SUPFAM" id="SSF48498">
    <property type="entry name" value="Tetracyclin repressor-like, C-terminal domain"/>
    <property type="match status" value="1"/>
</dbReference>
<name>A0ABV2I6P7_9HYPH</name>
<protein>
    <submittedName>
        <fullName evidence="4">AcrR family transcriptional regulator</fullName>
    </submittedName>
</protein>
<dbReference type="PROSITE" id="PS50977">
    <property type="entry name" value="HTH_TETR_2"/>
    <property type="match status" value="1"/>
</dbReference>
<dbReference type="Proteomes" id="UP001549164">
    <property type="component" value="Unassembled WGS sequence"/>
</dbReference>
<organism evidence="4 5">
    <name type="scientific">Martelella mangrovi</name>
    <dbReference type="NCBI Taxonomy" id="1397477"/>
    <lineage>
        <taxon>Bacteria</taxon>
        <taxon>Pseudomonadati</taxon>
        <taxon>Pseudomonadota</taxon>
        <taxon>Alphaproteobacteria</taxon>
        <taxon>Hyphomicrobiales</taxon>
        <taxon>Aurantimonadaceae</taxon>
        <taxon>Martelella</taxon>
    </lineage>
</organism>
<reference evidence="4 5" key="1">
    <citation type="submission" date="2024-06" db="EMBL/GenBank/DDBJ databases">
        <title>Genomic Encyclopedia of Type Strains, Phase IV (KMG-IV): sequencing the most valuable type-strain genomes for metagenomic binning, comparative biology and taxonomic classification.</title>
        <authorList>
            <person name="Goeker M."/>
        </authorList>
    </citation>
    <scope>NUCLEOTIDE SEQUENCE [LARGE SCALE GENOMIC DNA]</scope>
    <source>
        <strain evidence="4 5">DSM 28102</strain>
    </source>
</reference>
<feature type="DNA-binding region" description="H-T-H motif" evidence="2">
    <location>
        <begin position="38"/>
        <end position="57"/>
    </location>
</feature>
<dbReference type="Gene3D" id="1.10.357.10">
    <property type="entry name" value="Tetracycline Repressor, domain 2"/>
    <property type="match status" value="1"/>
</dbReference>
<dbReference type="SUPFAM" id="SSF46689">
    <property type="entry name" value="Homeodomain-like"/>
    <property type="match status" value="1"/>
</dbReference>
<keyword evidence="5" id="KW-1185">Reference proteome</keyword>
<proteinExistence type="predicted"/>
<dbReference type="InterPro" id="IPR050109">
    <property type="entry name" value="HTH-type_TetR-like_transc_reg"/>
</dbReference>
<evidence type="ECO:0000259" key="3">
    <source>
        <dbReference type="PROSITE" id="PS50977"/>
    </source>
</evidence>
<keyword evidence="1 2" id="KW-0238">DNA-binding</keyword>
<dbReference type="PANTHER" id="PTHR30055">
    <property type="entry name" value="HTH-TYPE TRANSCRIPTIONAL REGULATOR RUTR"/>
    <property type="match status" value="1"/>
</dbReference>
<dbReference type="InterPro" id="IPR039536">
    <property type="entry name" value="TetR_C_Proteobacteria"/>
</dbReference>
<evidence type="ECO:0000256" key="2">
    <source>
        <dbReference type="PROSITE-ProRule" id="PRU00335"/>
    </source>
</evidence>
<dbReference type="InterPro" id="IPR009057">
    <property type="entry name" value="Homeodomain-like_sf"/>
</dbReference>
<sequence length="210" mass="23693">MPAQPPSKRRSIAPEARRIAILEAALATFSDKGFANARIEDIARRAGIGKGTVYLYFPDKESLFKYLISDALRPLLMAAHSALEESDMPPRETLAVFFHLLKTEILATEKRNLVQLMVMEMRNFPDIAEFYHENIITPGLALITRVLEKAERQGELRSAHVLKAPQVIFAPALLSVIWEANFTRYGDLDIDAAFDFYLDTLFKPADGDIR</sequence>
<dbReference type="PRINTS" id="PR00455">
    <property type="entry name" value="HTHTETR"/>
</dbReference>
<evidence type="ECO:0000313" key="4">
    <source>
        <dbReference type="EMBL" id="MET3598596.1"/>
    </source>
</evidence>
<dbReference type="RefSeq" id="WP_354432991.1">
    <property type="nucleotide sequence ID" value="NZ_JBEPLY010000002.1"/>
</dbReference>
<dbReference type="InterPro" id="IPR036271">
    <property type="entry name" value="Tet_transcr_reg_TetR-rel_C_sf"/>
</dbReference>
<evidence type="ECO:0000313" key="5">
    <source>
        <dbReference type="Proteomes" id="UP001549164"/>
    </source>
</evidence>
<feature type="domain" description="HTH tetR-type" evidence="3">
    <location>
        <begin position="15"/>
        <end position="75"/>
    </location>
</feature>
<gene>
    <name evidence="4" type="ORF">ABID12_000523</name>
</gene>
<dbReference type="EMBL" id="JBEPLY010000002">
    <property type="protein sequence ID" value="MET3598596.1"/>
    <property type="molecule type" value="Genomic_DNA"/>
</dbReference>
<dbReference type="Pfam" id="PF00440">
    <property type="entry name" value="TetR_N"/>
    <property type="match status" value="1"/>
</dbReference>
<comment type="caution">
    <text evidence="4">The sequence shown here is derived from an EMBL/GenBank/DDBJ whole genome shotgun (WGS) entry which is preliminary data.</text>
</comment>
<dbReference type="PANTHER" id="PTHR30055:SF226">
    <property type="entry name" value="HTH-TYPE TRANSCRIPTIONAL REGULATOR PKSA"/>
    <property type="match status" value="1"/>
</dbReference>
<evidence type="ECO:0000256" key="1">
    <source>
        <dbReference type="ARBA" id="ARBA00023125"/>
    </source>
</evidence>
<accession>A0ABV2I6P7</accession>
<dbReference type="Pfam" id="PF14246">
    <property type="entry name" value="TetR_C_7"/>
    <property type="match status" value="1"/>
</dbReference>
<dbReference type="InterPro" id="IPR001647">
    <property type="entry name" value="HTH_TetR"/>
</dbReference>